<dbReference type="Pfam" id="PF00561">
    <property type="entry name" value="Abhydrolase_1"/>
    <property type="match status" value="1"/>
</dbReference>
<comment type="function">
    <text evidence="3">Catalyzes a proton abstraction reaction that results in 2,5-elimination of pyruvate from 2-succinyl-5-enolpyruvyl-6-hydroxy-3-cyclohexene-1-carboxylate (SEPHCHC) and the formation of 2-succinyl-6-hydroxy-2,4-cyclohexadiene-1-carboxylate (SHCHC).</text>
</comment>
<sequence>MMEVNGVSYHLETIGDGPTPILWLHGFTGTGNNIKEALTFFKNQGEYTFILLDFLGHGKSAIPADPGRYSMENTVEDIKVILDRMGIAKIFLVGYSMGGRVALAFTATYPSFVEKLVLESASPGLRTEEERCERRNADNRLAMRIRENGVEDFVEYWTSIPLFETQFLLSEDKQRRIKEQRLQNSPVGLANSLLGIGTGSQSSYWESLEDCTAKVLLLAGEKDTKFVGIAENMKNLMKNAVYVKISDVGHAIHVEQPRKFGKIVSEFLSK</sequence>
<feature type="domain" description="AB hydrolase-1" evidence="4">
    <location>
        <begin position="20"/>
        <end position="256"/>
    </location>
</feature>
<comment type="pathway">
    <text evidence="3">Quinol/quinone metabolism; 1,4-dihydroxy-2-naphthoate biosynthesis; 1,4-dihydroxy-2-naphthoate from chorismate: step 3/7.</text>
</comment>
<accession>A0ABS2P3B5</accession>
<comment type="caution">
    <text evidence="5">The sequence shown here is derived from an EMBL/GenBank/DDBJ whole genome shotgun (WGS) entry which is preliminary data.</text>
</comment>
<dbReference type="PANTHER" id="PTHR42916:SF1">
    <property type="entry name" value="PROTEIN PHYLLO, CHLOROPLASTIC"/>
    <property type="match status" value="1"/>
</dbReference>
<dbReference type="HAMAP" id="MF_01660">
    <property type="entry name" value="MenH"/>
    <property type="match status" value="1"/>
</dbReference>
<dbReference type="SUPFAM" id="SSF53474">
    <property type="entry name" value="alpha/beta-Hydrolases"/>
    <property type="match status" value="1"/>
</dbReference>
<keyword evidence="2 3" id="KW-0456">Lyase</keyword>
<dbReference type="NCBIfam" id="TIGR03695">
    <property type="entry name" value="menH_SHCHC"/>
    <property type="match status" value="1"/>
</dbReference>
<dbReference type="PRINTS" id="PR00111">
    <property type="entry name" value="ABHYDROLASE"/>
</dbReference>
<evidence type="ECO:0000259" key="4">
    <source>
        <dbReference type="Pfam" id="PF00561"/>
    </source>
</evidence>
<comment type="similarity">
    <text evidence="3">Belongs to the AB hydrolase superfamily. MenH family.</text>
</comment>
<evidence type="ECO:0000313" key="5">
    <source>
        <dbReference type="EMBL" id="MBM7621451.1"/>
    </source>
</evidence>
<dbReference type="RefSeq" id="WP_338083110.1">
    <property type="nucleotide sequence ID" value="NZ_JAFBED010000007.1"/>
</dbReference>
<evidence type="ECO:0000256" key="3">
    <source>
        <dbReference type="HAMAP-Rule" id="MF_01660"/>
    </source>
</evidence>
<comment type="pathway">
    <text evidence="3">Quinol/quinone metabolism; menaquinone biosynthesis.</text>
</comment>
<dbReference type="EMBL" id="JAFBED010000007">
    <property type="protein sequence ID" value="MBM7621451.1"/>
    <property type="molecule type" value="Genomic_DNA"/>
</dbReference>
<dbReference type="PANTHER" id="PTHR42916">
    <property type="entry name" value="2-SUCCINYL-5-ENOLPYRUVYL-6-HYDROXY-3-CYCLOHEXENE-1-CARBOXYLATE SYNTHASE"/>
    <property type="match status" value="1"/>
</dbReference>
<dbReference type="EC" id="4.2.99.20" evidence="3"/>
<comment type="catalytic activity">
    <reaction evidence="3">
        <text>5-enolpyruvoyl-6-hydroxy-2-succinyl-cyclohex-3-ene-1-carboxylate = (1R,6R)-6-hydroxy-2-succinyl-cyclohexa-2,4-diene-1-carboxylate + pyruvate</text>
        <dbReference type="Rhea" id="RHEA:25597"/>
        <dbReference type="ChEBI" id="CHEBI:15361"/>
        <dbReference type="ChEBI" id="CHEBI:58689"/>
        <dbReference type="ChEBI" id="CHEBI:58818"/>
        <dbReference type="EC" id="4.2.99.20"/>
    </reaction>
</comment>
<evidence type="ECO:0000256" key="2">
    <source>
        <dbReference type="ARBA" id="ARBA00023239"/>
    </source>
</evidence>
<evidence type="ECO:0000256" key="1">
    <source>
        <dbReference type="ARBA" id="ARBA00022428"/>
    </source>
</evidence>
<comment type="subunit">
    <text evidence="3">Monomer.</text>
</comment>
<evidence type="ECO:0000313" key="6">
    <source>
        <dbReference type="Proteomes" id="UP000737402"/>
    </source>
</evidence>
<keyword evidence="6" id="KW-1185">Reference proteome</keyword>
<dbReference type="InterPro" id="IPR000073">
    <property type="entry name" value="AB_hydrolase_1"/>
</dbReference>
<dbReference type="InterPro" id="IPR022485">
    <property type="entry name" value="SHCHC_synthase_MenH"/>
</dbReference>
<reference evidence="5 6" key="1">
    <citation type="submission" date="2021-01" db="EMBL/GenBank/DDBJ databases">
        <title>Genomic Encyclopedia of Type Strains, Phase IV (KMG-IV): sequencing the most valuable type-strain genomes for metagenomic binning, comparative biology and taxonomic classification.</title>
        <authorList>
            <person name="Goeker M."/>
        </authorList>
    </citation>
    <scope>NUCLEOTIDE SEQUENCE [LARGE SCALE GENOMIC DNA]</scope>
    <source>
        <strain evidence="5 6">DSM 25879</strain>
    </source>
</reference>
<dbReference type="GO" id="GO:0070205">
    <property type="term" value="F:2-succinyl-6-hydroxy-2,4-cyclohexadiene-1-carboxylate synthase activity"/>
    <property type="evidence" value="ECO:0007669"/>
    <property type="project" value="UniProtKB-EC"/>
</dbReference>
<dbReference type="Proteomes" id="UP000737402">
    <property type="component" value="Unassembled WGS sequence"/>
</dbReference>
<protein>
    <recommendedName>
        <fullName evidence="3">Putative 2-succinyl-6-hydroxy-2,4-cyclohexadiene-1-carboxylate synthase</fullName>
        <shortName evidence="3">SHCHC synthase</shortName>
        <ecNumber evidence="3">4.2.99.20</ecNumber>
    </recommendedName>
</protein>
<dbReference type="Gene3D" id="3.40.50.1820">
    <property type="entry name" value="alpha/beta hydrolase"/>
    <property type="match status" value="1"/>
</dbReference>
<gene>
    <name evidence="3" type="primary">menH</name>
    <name evidence="5" type="ORF">JOC95_003324</name>
</gene>
<proteinExistence type="inferred from homology"/>
<organism evidence="5 6">
    <name type="scientific">Sutcliffiella tianshenii</name>
    <dbReference type="NCBI Taxonomy" id="1463404"/>
    <lineage>
        <taxon>Bacteria</taxon>
        <taxon>Bacillati</taxon>
        <taxon>Bacillota</taxon>
        <taxon>Bacilli</taxon>
        <taxon>Bacillales</taxon>
        <taxon>Bacillaceae</taxon>
        <taxon>Sutcliffiella</taxon>
    </lineage>
</organism>
<keyword evidence="1 3" id="KW-0474">Menaquinone biosynthesis</keyword>
<dbReference type="InterPro" id="IPR029058">
    <property type="entry name" value="AB_hydrolase_fold"/>
</dbReference>
<name>A0ABS2P3B5_9BACI</name>